<keyword evidence="6" id="KW-1133">Transmembrane helix</keyword>
<evidence type="ECO:0000256" key="5">
    <source>
        <dbReference type="ARBA" id="ARBA00022737"/>
    </source>
</evidence>
<evidence type="ECO:0000256" key="1">
    <source>
        <dbReference type="ARBA" id="ARBA00004141"/>
    </source>
</evidence>
<dbReference type="PROSITE" id="PS50920">
    <property type="entry name" value="SOLCAR"/>
    <property type="match status" value="1"/>
</dbReference>
<dbReference type="Gene3D" id="1.50.40.10">
    <property type="entry name" value="Mitochondrial carrier domain"/>
    <property type="match status" value="1"/>
</dbReference>
<name>A0A0C9R1M2_9HYME</name>
<keyword evidence="7 8" id="KW-0472">Membrane</keyword>
<dbReference type="InterPro" id="IPR023395">
    <property type="entry name" value="MCP_dom_sf"/>
</dbReference>
<evidence type="ECO:0000313" key="10">
    <source>
        <dbReference type="EMBL" id="JAG70518.1"/>
    </source>
</evidence>
<feature type="repeat" description="Solcar" evidence="8">
    <location>
        <begin position="10"/>
        <end position="99"/>
    </location>
</feature>
<dbReference type="SUPFAM" id="SSF103506">
    <property type="entry name" value="Mitochondrial carrier"/>
    <property type="match status" value="1"/>
</dbReference>
<evidence type="ECO:0000256" key="3">
    <source>
        <dbReference type="ARBA" id="ARBA00022448"/>
    </source>
</evidence>
<protein>
    <submittedName>
        <fullName evidence="10">Slc25a30 protein</fullName>
    </submittedName>
</protein>
<reference evidence="10" key="1">
    <citation type="submission" date="2015-01" db="EMBL/GenBank/DDBJ databases">
        <title>Transcriptome Assembly of Fopius arisanus.</title>
        <authorList>
            <person name="Geib S."/>
        </authorList>
    </citation>
    <scope>NUCLEOTIDE SEQUENCE</scope>
</reference>
<dbReference type="Pfam" id="PF00153">
    <property type="entry name" value="Mito_carr"/>
    <property type="match status" value="1"/>
</dbReference>
<sequence>MGEGKPLGWSPFIYGGIASIIAELGTFPLDTTKTRLQIQGQKLDKKYATLRYSGMTDALVQISRQEGIKSLYCGRLGIRAFTRAYSFHRWREQFCKILIPHAFDGKNPGILSLELDLVVENHTDFLSEAVGTNNYVELRSAQQY</sequence>
<evidence type="ECO:0000256" key="8">
    <source>
        <dbReference type="PROSITE-ProRule" id="PRU00282"/>
    </source>
</evidence>
<dbReference type="AlphaFoldDB" id="A0A0C9R1M2"/>
<comment type="subcellular location">
    <subcellularLocation>
        <location evidence="1">Membrane</location>
        <topology evidence="1">Multi-pass membrane protein</topology>
    </subcellularLocation>
</comment>
<proteinExistence type="inferred from homology"/>
<dbReference type="EMBL" id="GBYB01000751">
    <property type="protein sequence ID" value="JAG70518.1"/>
    <property type="molecule type" value="Transcribed_RNA"/>
</dbReference>
<evidence type="ECO:0000256" key="9">
    <source>
        <dbReference type="RuleBase" id="RU000488"/>
    </source>
</evidence>
<comment type="similarity">
    <text evidence="2 9">Belongs to the mitochondrial carrier (TC 2.A.29) family.</text>
</comment>
<evidence type="ECO:0000256" key="7">
    <source>
        <dbReference type="ARBA" id="ARBA00023136"/>
    </source>
</evidence>
<dbReference type="PANTHER" id="PTHR45618">
    <property type="entry name" value="MITOCHONDRIAL DICARBOXYLATE CARRIER-RELATED"/>
    <property type="match status" value="1"/>
</dbReference>
<dbReference type="GO" id="GO:0016020">
    <property type="term" value="C:membrane"/>
    <property type="evidence" value="ECO:0007669"/>
    <property type="project" value="UniProtKB-SubCell"/>
</dbReference>
<evidence type="ECO:0000256" key="2">
    <source>
        <dbReference type="ARBA" id="ARBA00006375"/>
    </source>
</evidence>
<dbReference type="InterPro" id="IPR050391">
    <property type="entry name" value="Mito_Metabolite_Transporter"/>
</dbReference>
<keyword evidence="5" id="KW-0677">Repeat</keyword>
<dbReference type="InterPro" id="IPR018108">
    <property type="entry name" value="MCP_transmembrane"/>
</dbReference>
<evidence type="ECO:0000256" key="4">
    <source>
        <dbReference type="ARBA" id="ARBA00022692"/>
    </source>
</evidence>
<accession>A0A0C9R1M2</accession>
<gene>
    <name evidence="10" type="primary">slc25a30</name>
    <name evidence="10" type="ORF">g.65646</name>
</gene>
<keyword evidence="4 8" id="KW-0812">Transmembrane</keyword>
<keyword evidence="3 9" id="KW-0813">Transport</keyword>
<evidence type="ECO:0000256" key="6">
    <source>
        <dbReference type="ARBA" id="ARBA00022989"/>
    </source>
</evidence>
<organism evidence="10">
    <name type="scientific">Fopius arisanus</name>
    <dbReference type="NCBI Taxonomy" id="64838"/>
    <lineage>
        <taxon>Eukaryota</taxon>
        <taxon>Metazoa</taxon>
        <taxon>Ecdysozoa</taxon>
        <taxon>Arthropoda</taxon>
        <taxon>Hexapoda</taxon>
        <taxon>Insecta</taxon>
        <taxon>Pterygota</taxon>
        <taxon>Neoptera</taxon>
        <taxon>Endopterygota</taxon>
        <taxon>Hymenoptera</taxon>
        <taxon>Apocrita</taxon>
        <taxon>Ichneumonoidea</taxon>
        <taxon>Braconidae</taxon>
        <taxon>Opiinae</taxon>
        <taxon>Fopius</taxon>
    </lineage>
</organism>